<evidence type="ECO:0000256" key="3">
    <source>
        <dbReference type="ARBA" id="ARBA00005179"/>
    </source>
</evidence>
<proteinExistence type="inferred from homology"/>
<evidence type="ECO:0000313" key="17">
    <source>
        <dbReference type="Proteomes" id="UP001221142"/>
    </source>
</evidence>
<dbReference type="PRINTS" id="PR00463">
    <property type="entry name" value="EP450I"/>
</dbReference>
<evidence type="ECO:0000256" key="13">
    <source>
        <dbReference type="ARBA" id="ARBA00023180"/>
    </source>
</evidence>
<dbReference type="Proteomes" id="UP001221142">
    <property type="component" value="Unassembled WGS sequence"/>
</dbReference>
<keyword evidence="17" id="KW-1185">Reference proteome</keyword>
<reference evidence="16" key="1">
    <citation type="submission" date="2023-03" db="EMBL/GenBank/DDBJ databases">
        <title>Massive genome expansion in bonnet fungi (Mycena s.s.) driven by repeated elements and novel gene families across ecological guilds.</title>
        <authorList>
            <consortium name="Lawrence Berkeley National Laboratory"/>
            <person name="Harder C.B."/>
            <person name="Miyauchi S."/>
            <person name="Viragh M."/>
            <person name="Kuo A."/>
            <person name="Thoen E."/>
            <person name="Andreopoulos B."/>
            <person name="Lu D."/>
            <person name="Skrede I."/>
            <person name="Drula E."/>
            <person name="Henrissat B."/>
            <person name="Morin E."/>
            <person name="Kohler A."/>
            <person name="Barry K."/>
            <person name="LaButti K."/>
            <person name="Morin E."/>
            <person name="Salamov A."/>
            <person name="Lipzen A."/>
            <person name="Mereny Z."/>
            <person name="Hegedus B."/>
            <person name="Baldrian P."/>
            <person name="Stursova M."/>
            <person name="Weitz H."/>
            <person name="Taylor A."/>
            <person name="Grigoriev I.V."/>
            <person name="Nagy L.G."/>
            <person name="Martin F."/>
            <person name="Kauserud H."/>
        </authorList>
    </citation>
    <scope>NUCLEOTIDE SEQUENCE</scope>
    <source>
        <strain evidence="16">9284</strain>
    </source>
</reference>
<name>A0AAD7FC72_9AGAR</name>
<evidence type="ECO:0000256" key="4">
    <source>
        <dbReference type="ARBA" id="ARBA00010617"/>
    </source>
</evidence>
<sequence>MLQDSLRSQYWSWREHLTENCAHPCPRTTTKASLLAATFSNGTLPYCLPTKPMVPNRNFHRNSRVCPTTLPHEIGNRDFTHHHTSDKAQKSRNACQAPGIPDRRALNNGPKIVGCNAAPNNEGACSPASITRNKKSVGPDYSCVVAAAVLSPFVRQVWRDGARLLSTEGSSSLAETMPAFQTSSYEYLPDVLLSRRTFASFAVLVIGLWLAPLLFRKSLVDQNGNPLPPGPLFRYLSLGQYAELTLDRWAKRFGGLFSVWVGDQLFVVISDPRVAQDLLVDNGAIFSSRKSYFIKNEVILHHRAITASPYNQLWRHHRKIAMRFLSEKAAQGYVDSVQQEVIALLRSLNKESRSSAVPINPALPTVRFTLNNMLRVTFGQRTSSLCDPLLHRIQHWVMEFDDITSAMSNPVDFVKPLQYLPSRSRTRGLHLKDDFTKVYGGMIQDMHARLDNSEYVPDCLIKSLLETRHEENVEFEDILGLAIAFAFGGVHSVTDMHTLHSVSHRHQISGIMQWFLAFMATHPSIAAAAHEEVDRVVGRERLPTMEDEKDMPYVRAIIKEVQRVHAPFWIPTPHYSTADFTYNGQFIPKDTVIVLNCWTIHHNEERYPDAFTFNPDRYRGYDLSCSASSKLRDPMKRDHWTFGAGRRICPGLALAERELWLAISGLLWAFTFHEVPEEPISLQEYEGASGRTPLPFRMRLTPRHESARQMLETDSGIA</sequence>
<gene>
    <name evidence="16" type="ORF">FB45DRAFT_313573</name>
</gene>
<comment type="pathway">
    <text evidence="3">Secondary metabolite biosynthesis.</text>
</comment>
<accession>A0AAD7FC72</accession>
<dbReference type="GO" id="GO:0020037">
    <property type="term" value="F:heme binding"/>
    <property type="evidence" value="ECO:0007669"/>
    <property type="project" value="InterPro"/>
</dbReference>
<evidence type="ECO:0000256" key="5">
    <source>
        <dbReference type="ARBA" id="ARBA00022617"/>
    </source>
</evidence>
<dbReference type="InterPro" id="IPR001128">
    <property type="entry name" value="Cyt_P450"/>
</dbReference>
<evidence type="ECO:0000256" key="12">
    <source>
        <dbReference type="ARBA" id="ARBA00023136"/>
    </source>
</evidence>
<dbReference type="GO" id="GO:0005506">
    <property type="term" value="F:iron ion binding"/>
    <property type="evidence" value="ECO:0007669"/>
    <property type="project" value="InterPro"/>
</dbReference>
<feature type="binding site" description="axial binding residue" evidence="14">
    <location>
        <position position="649"/>
    </location>
    <ligand>
        <name>heme</name>
        <dbReference type="ChEBI" id="CHEBI:30413"/>
    </ligand>
    <ligandPart>
        <name>Fe</name>
        <dbReference type="ChEBI" id="CHEBI:18248"/>
    </ligandPart>
</feature>
<protein>
    <submittedName>
        <fullName evidence="16">Cytochrome P450</fullName>
    </submittedName>
</protein>
<dbReference type="PANTHER" id="PTHR46300">
    <property type="entry name" value="P450, PUTATIVE (EUROFUNG)-RELATED-RELATED"/>
    <property type="match status" value="1"/>
</dbReference>
<feature type="compositionally biased region" description="Basic and acidic residues" evidence="15">
    <location>
        <begin position="77"/>
        <end position="89"/>
    </location>
</feature>
<dbReference type="Pfam" id="PF00067">
    <property type="entry name" value="p450"/>
    <property type="match status" value="1"/>
</dbReference>
<keyword evidence="5 14" id="KW-0349">Heme</keyword>
<dbReference type="Gene3D" id="1.10.630.10">
    <property type="entry name" value="Cytochrome P450"/>
    <property type="match status" value="1"/>
</dbReference>
<organism evidence="16 17">
    <name type="scientific">Roridomyces roridus</name>
    <dbReference type="NCBI Taxonomy" id="1738132"/>
    <lineage>
        <taxon>Eukaryota</taxon>
        <taxon>Fungi</taxon>
        <taxon>Dikarya</taxon>
        <taxon>Basidiomycota</taxon>
        <taxon>Agaricomycotina</taxon>
        <taxon>Agaricomycetes</taxon>
        <taxon>Agaricomycetidae</taxon>
        <taxon>Agaricales</taxon>
        <taxon>Marasmiineae</taxon>
        <taxon>Mycenaceae</taxon>
        <taxon>Roridomyces</taxon>
    </lineage>
</organism>
<evidence type="ECO:0000256" key="6">
    <source>
        <dbReference type="ARBA" id="ARBA00022692"/>
    </source>
</evidence>
<dbReference type="AlphaFoldDB" id="A0AAD7FC72"/>
<dbReference type="InterPro" id="IPR017972">
    <property type="entry name" value="Cyt_P450_CS"/>
</dbReference>
<evidence type="ECO:0000256" key="11">
    <source>
        <dbReference type="ARBA" id="ARBA00023033"/>
    </source>
</evidence>
<dbReference type="InterPro" id="IPR002401">
    <property type="entry name" value="Cyt_P450_E_grp-I"/>
</dbReference>
<evidence type="ECO:0000256" key="1">
    <source>
        <dbReference type="ARBA" id="ARBA00001971"/>
    </source>
</evidence>
<keyword evidence="7 14" id="KW-0479">Metal-binding</keyword>
<comment type="caution">
    <text evidence="16">The sequence shown here is derived from an EMBL/GenBank/DDBJ whole genome shotgun (WGS) entry which is preliminary data.</text>
</comment>
<comment type="similarity">
    <text evidence="4">Belongs to the cytochrome P450 family.</text>
</comment>
<evidence type="ECO:0000256" key="2">
    <source>
        <dbReference type="ARBA" id="ARBA00004167"/>
    </source>
</evidence>
<comment type="subcellular location">
    <subcellularLocation>
        <location evidence="2">Membrane</location>
        <topology evidence="2">Single-pass membrane protein</topology>
    </subcellularLocation>
</comment>
<feature type="region of interest" description="Disordered" evidence="15">
    <location>
        <begin position="77"/>
        <end position="101"/>
    </location>
</feature>
<dbReference type="PRINTS" id="PR00385">
    <property type="entry name" value="P450"/>
</dbReference>
<keyword evidence="11" id="KW-0503">Monooxygenase</keyword>
<evidence type="ECO:0000256" key="8">
    <source>
        <dbReference type="ARBA" id="ARBA00022989"/>
    </source>
</evidence>
<evidence type="ECO:0000313" key="16">
    <source>
        <dbReference type="EMBL" id="KAJ7611653.1"/>
    </source>
</evidence>
<keyword evidence="9" id="KW-0560">Oxidoreductase</keyword>
<keyword evidence="6" id="KW-0812">Transmembrane</keyword>
<dbReference type="InterPro" id="IPR036396">
    <property type="entry name" value="Cyt_P450_sf"/>
</dbReference>
<evidence type="ECO:0000256" key="15">
    <source>
        <dbReference type="SAM" id="MobiDB-lite"/>
    </source>
</evidence>
<comment type="cofactor">
    <cofactor evidence="1 14">
        <name>heme</name>
        <dbReference type="ChEBI" id="CHEBI:30413"/>
    </cofactor>
</comment>
<dbReference type="GO" id="GO:0016020">
    <property type="term" value="C:membrane"/>
    <property type="evidence" value="ECO:0007669"/>
    <property type="project" value="UniProtKB-SubCell"/>
</dbReference>
<dbReference type="InterPro" id="IPR050364">
    <property type="entry name" value="Cytochrome_P450_fung"/>
</dbReference>
<dbReference type="GO" id="GO:0004497">
    <property type="term" value="F:monooxygenase activity"/>
    <property type="evidence" value="ECO:0007669"/>
    <property type="project" value="UniProtKB-KW"/>
</dbReference>
<evidence type="ECO:0000256" key="10">
    <source>
        <dbReference type="ARBA" id="ARBA00023004"/>
    </source>
</evidence>
<dbReference type="GO" id="GO:0016705">
    <property type="term" value="F:oxidoreductase activity, acting on paired donors, with incorporation or reduction of molecular oxygen"/>
    <property type="evidence" value="ECO:0007669"/>
    <property type="project" value="InterPro"/>
</dbReference>
<keyword evidence="10 14" id="KW-0408">Iron</keyword>
<evidence type="ECO:0000256" key="14">
    <source>
        <dbReference type="PIRSR" id="PIRSR602401-1"/>
    </source>
</evidence>
<dbReference type="PANTHER" id="PTHR46300:SF2">
    <property type="entry name" value="CYTOCHROME P450 MONOOXYGENASE ALNH-RELATED"/>
    <property type="match status" value="1"/>
</dbReference>
<evidence type="ECO:0000256" key="7">
    <source>
        <dbReference type="ARBA" id="ARBA00022723"/>
    </source>
</evidence>
<keyword evidence="8" id="KW-1133">Transmembrane helix</keyword>
<keyword evidence="12" id="KW-0472">Membrane</keyword>
<evidence type="ECO:0000256" key="9">
    <source>
        <dbReference type="ARBA" id="ARBA00023002"/>
    </source>
</evidence>
<keyword evidence="13" id="KW-0325">Glycoprotein</keyword>
<dbReference type="PROSITE" id="PS00086">
    <property type="entry name" value="CYTOCHROME_P450"/>
    <property type="match status" value="1"/>
</dbReference>
<dbReference type="SUPFAM" id="SSF48264">
    <property type="entry name" value="Cytochrome P450"/>
    <property type="match status" value="1"/>
</dbReference>
<dbReference type="EMBL" id="JARKIF010000032">
    <property type="protein sequence ID" value="KAJ7611653.1"/>
    <property type="molecule type" value="Genomic_DNA"/>
</dbReference>